<proteinExistence type="predicted"/>
<accession>A0A914GTU1</accession>
<name>A0A914GTU1_GLORO</name>
<dbReference type="WBParaSite" id="Gr19_v10_g11190.t3">
    <property type="protein sequence ID" value="Gr19_v10_g11190.t3"/>
    <property type="gene ID" value="Gr19_v10_g11190"/>
</dbReference>
<evidence type="ECO:0000313" key="1">
    <source>
        <dbReference type="Proteomes" id="UP000887572"/>
    </source>
</evidence>
<protein>
    <submittedName>
        <fullName evidence="2">Uncharacterized protein</fullName>
    </submittedName>
</protein>
<dbReference type="AlphaFoldDB" id="A0A914GTU1"/>
<evidence type="ECO:0000313" key="2">
    <source>
        <dbReference type="WBParaSite" id="Gr19_v10_g11190.t3"/>
    </source>
</evidence>
<organism evidence="1 2">
    <name type="scientific">Globodera rostochiensis</name>
    <name type="common">Golden nematode worm</name>
    <name type="synonym">Heterodera rostochiensis</name>
    <dbReference type="NCBI Taxonomy" id="31243"/>
    <lineage>
        <taxon>Eukaryota</taxon>
        <taxon>Metazoa</taxon>
        <taxon>Ecdysozoa</taxon>
        <taxon>Nematoda</taxon>
        <taxon>Chromadorea</taxon>
        <taxon>Rhabditida</taxon>
        <taxon>Tylenchina</taxon>
        <taxon>Tylenchomorpha</taxon>
        <taxon>Tylenchoidea</taxon>
        <taxon>Heteroderidae</taxon>
        <taxon>Heteroderinae</taxon>
        <taxon>Globodera</taxon>
    </lineage>
</organism>
<dbReference type="Proteomes" id="UP000887572">
    <property type="component" value="Unplaced"/>
</dbReference>
<sequence length="217" mass="24769">MPKRINPSNSREEIDSSRRSRMWKMPRAVAIERAVLIRVYLYADGDEEMSICRKPNDMRRRRAQGISAMVVQTPLQGLITLFILRSSTLMSAGKELLKAILSSVIKYVETRGDAVKAGRLGEEEAEVAWKLSDAERIGWKRVIDAGSLGRDVLLRGETVAQIAEERSRIRTLCARFENVHFLWIPPPYVREQHLQYIELLPALERGGSRRLRRADAA</sequence>
<reference evidence="2" key="1">
    <citation type="submission" date="2022-11" db="UniProtKB">
        <authorList>
            <consortium name="WormBaseParasite"/>
        </authorList>
    </citation>
    <scope>IDENTIFICATION</scope>
</reference>
<keyword evidence="1" id="KW-1185">Reference proteome</keyword>